<comment type="function">
    <text evidence="5">Probable disulfide isomerase, which participates in the folding of proteins containing disulfide bonds. May act as a dithiol oxidase. Acts as a regulator of endoplasmic reticulum-mitochondria contact sites via its ability to regulate redox signals.</text>
</comment>
<reference evidence="7" key="1">
    <citation type="journal article" date="2014" name="Nat. Genet.">
        <title>Genome and transcriptome of the porcine whipworm Trichuris suis.</title>
        <authorList>
            <person name="Jex A.R."/>
            <person name="Nejsum P."/>
            <person name="Schwarz E.M."/>
            <person name="Hu L."/>
            <person name="Young N.D."/>
            <person name="Hall R.S."/>
            <person name="Korhonen P.K."/>
            <person name="Liao S."/>
            <person name="Thamsborg S."/>
            <person name="Xia J."/>
            <person name="Xu P."/>
            <person name="Wang S."/>
            <person name="Scheerlinck J.P."/>
            <person name="Hofmann A."/>
            <person name="Sternberg P.W."/>
            <person name="Wang J."/>
            <person name="Gasser R.B."/>
        </authorList>
    </citation>
    <scope>NUCLEOTIDE SEQUENCE [LARGE SCALE GENOMIC DNA]</scope>
    <source>
        <strain evidence="7">DCEP-RM93F</strain>
    </source>
</reference>
<gene>
    <name evidence="7" type="ORF">M514_04836</name>
</gene>
<keyword evidence="2" id="KW-0812">Transmembrane</keyword>
<name>A0A085NUK5_9BILA</name>
<dbReference type="PROSITE" id="PS00194">
    <property type="entry name" value="THIOREDOXIN_1"/>
    <property type="match status" value="1"/>
</dbReference>
<evidence type="ECO:0000259" key="6">
    <source>
        <dbReference type="PROSITE" id="PS51352"/>
    </source>
</evidence>
<evidence type="ECO:0000313" key="7">
    <source>
        <dbReference type="EMBL" id="KFD73151.1"/>
    </source>
</evidence>
<dbReference type="InterPro" id="IPR036249">
    <property type="entry name" value="Thioredoxin-like_sf"/>
</dbReference>
<dbReference type="SUPFAM" id="SSF52833">
    <property type="entry name" value="Thioredoxin-like"/>
    <property type="match status" value="1"/>
</dbReference>
<evidence type="ECO:0000256" key="1">
    <source>
        <dbReference type="ARBA" id="ARBA00004389"/>
    </source>
</evidence>
<evidence type="ECO:0000256" key="2">
    <source>
        <dbReference type="ARBA" id="ARBA00022692"/>
    </source>
</evidence>
<dbReference type="PROSITE" id="PS51352">
    <property type="entry name" value="THIOREDOXIN_2"/>
    <property type="match status" value="1"/>
</dbReference>
<dbReference type="InterPro" id="IPR052250">
    <property type="entry name" value="PDI_TMX3"/>
</dbReference>
<dbReference type="PANTHER" id="PTHR46426:SF1">
    <property type="entry name" value="PROTEIN DISULFIDE-ISOMERASE TMX3"/>
    <property type="match status" value="1"/>
</dbReference>
<dbReference type="InterPro" id="IPR013766">
    <property type="entry name" value="Thioredoxin_domain"/>
</dbReference>
<dbReference type="InterPro" id="IPR017937">
    <property type="entry name" value="Thioredoxin_CS"/>
</dbReference>
<evidence type="ECO:0000256" key="4">
    <source>
        <dbReference type="ARBA" id="ARBA00023136"/>
    </source>
</evidence>
<dbReference type="EMBL" id="KL367474">
    <property type="protein sequence ID" value="KFD73151.1"/>
    <property type="molecule type" value="Genomic_DNA"/>
</dbReference>
<feature type="domain" description="Thioredoxin" evidence="6">
    <location>
        <begin position="14"/>
        <end position="129"/>
    </location>
</feature>
<proteinExistence type="predicted"/>
<keyword evidence="4" id="KW-0472">Membrane</keyword>
<keyword evidence="3" id="KW-1133">Transmembrane helix</keyword>
<accession>A0A085NUK5</accession>
<protein>
    <recommendedName>
        <fullName evidence="6">Thioredoxin domain-containing protein</fullName>
    </recommendedName>
</protein>
<organism evidence="7">
    <name type="scientific">Trichuris suis</name>
    <name type="common">pig whipworm</name>
    <dbReference type="NCBI Taxonomy" id="68888"/>
    <lineage>
        <taxon>Eukaryota</taxon>
        <taxon>Metazoa</taxon>
        <taxon>Ecdysozoa</taxon>
        <taxon>Nematoda</taxon>
        <taxon>Enoplea</taxon>
        <taxon>Dorylaimia</taxon>
        <taxon>Trichinellida</taxon>
        <taxon>Trichuridae</taxon>
        <taxon>Trichuris</taxon>
    </lineage>
</organism>
<dbReference type="Pfam" id="PF13848">
    <property type="entry name" value="Thioredoxin_6"/>
    <property type="match status" value="1"/>
</dbReference>
<comment type="subcellular location">
    <subcellularLocation>
        <location evidence="1">Endoplasmic reticulum membrane</location>
        <topology evidence="1">Single-pass membrane protein</topology>
    </subcellularLocation>
</comment>
<dbReference type="GO" id="GO:0005789">
    <property type="term" value="C:endoplasmic reticulum membrane"/>
    <property type="evidence" value="ECO:0007669"/>
    <property type="project" value="UniProtKB-SubCell"/>
</dbReference>
<dbReference type="AlphaFoldDB" id="A0A085NUK5"/>
<dbReference type="PANTHER" id="PTHR46426">
    <property type="entry name" value="PROTEIN DISULFIDE-ISOMERASE TMX3"/>
    <property type="match status" value="1"/>
</dbReference>
<dbReference type="Proteomes" id="UP000030758">
    <property type="component" value="Unassembled WGS sequence"/>
</dbReference>
<evidence type="ECO:0000256" key="5">
    <source>
        <dbReference type="ARBA" id="ARBA00045246"/>
    </source>
</evidence>
<evidence type="ECO:0000256" key="3">
    <source>
        <dbReference type="ARBA" id="ARBA00022989"/>
    </source>
</evidence>
<sequence length="442" mass="50952">MTLYAEATRSFYFLAFASLCMPFTPTIVFDLDDRFLEAKENGLWLVMLYAPWCGHCKRLLPTFDQVARALSGSHVQVAKLDCTKYPSLANKLRVNGYPTIRLYRHGELFEYTGERTKEAIMDFTDKVTGQVSIEIDLLPPVIRTLDTKEDFWSIRDKSARSVFFLLVDDRTDNSDVSREYHHLAQKYFHKAFFYRIDVKLLSEDIDVTKVPAIVVFKDTTYVVYKAEQDGDLERWFQSERWPAFPLIKHETLYEIGTCCNKYLVVFVLDFVEKRKANSPVKKMDELAKSLWRRYGSILKKHFQLVWFDGNSLASSILLRVAPVPSLFVFNATSHYHYLPEDDMANLTEEALLLFLQRVENGDVKPRGGRGLVQRIKHFLFEFFSSVLVMFSNQPLLACCLFGLPLGIASVICYTICSTDVSMSTDEVYDESDESGSDHEKAE</sequence>
<dbReference type="Pfam" id="PF00085">
    <property type="entry name" value="Thioredoxin"/>
    <property type="match status" value="1"/>
</dbReference>
<dbReference type="Gene3D" id="3.40.30.10">
    <property type="entry name" value="Glutaredoxin"/>
    <property type="match status" value="1"/>
</dbReference>